<dbReference type="InterPro" id="IPR041577">
    <property type="entry name" value="RT_RNaseH_2"/>
</dbReference>
<proteinExistence type="inferred from homology"/>
<evidence type="ECO:0000313" key="6">
    <source>
        <dbReference type="Proteomes" id="UP000694548"/>
    </source>
</evidence>
<reference evidence="5" key="3">
    <citation type="submission" date="2025-09" db="UniProtKB">
        <authorList>
            <consortium name="Ensembl"/>
        </authorList>
    </citation>
    <scope>IDENTIFICATION</scope>
</reference>
<dbReference type="CDD" id="cd01647">
    <property type="entry name" value="RT_LTR"/>
    <property type="match status" value="1"/>
</dbReference>
<sequence>MDKVKQELARMEDLGVICRVEEPTDWCAGIMVVPKKSGAVRIFVDLTKLNESVRREKFILPSVEETLGRLAGSRIFSKLDANMGFWQIPLTEDSAKLTTFITTLGRFFFKWLPFGIASAPEHFQNRMATELTEGLEGVVCPMDGVLMWGRTQEEHDARLHSVLTKILKAGITLNIAKCDLSKSKVSVLGHVVSASGISPDLAKTEEVKRMKVPTIVSELRSFLGMVNQLGKFIPQLAERDKPLRDLLSKKNCWMRGAEHVRAFRDLKDAPTAPPVLAMYDPNRECKVSADASSHGLGGVLLQRWDEEWRPTVYMSRSLTPTEQRYAQVEKEALGLTWACERF</sequence>
<dbReference type="Gene3D" id="3.30.70.270">
    <property type="match status" value="2"/>
</dbReference>
<dbReference type="GO" id="GO:0004523">
    <property type="term" value="F:RNA-DNA hybrid ribonuclease activity"/>
    <property type="evidence" value="ECO:0007669"/>
    <property type="project" value="UniProtKB-EC"/>
</dbReference>
<accession>A0A8C6MI96</accession>
<dbReference type="AlphaFoldDB" id="A0A8C6MI96"/>
<comment type="similarity">
    <text evidence="1">Belongs to the beta type-B retroviral polymerase family. HERV class-II K(HML-2) pol subfamily.</text>
</comment>
<dbReference type="EC" id="3.1.26.4" evidence="2"/>
<dbReference type="SUPFAM" id="SSF56672">
    <property type="entry name" value="DNA/RNA polymerases"/>
    <property type="match status" value="1"/>
</dbReference>
<keyword evidence="3" id="KW-0511">Multifunctional enzyme</keyword>
<dbReference type="Pfam" id="PF00078">
    <property type="entry name" value="RVT_1"/>
    <property type="match status" value="1"/>
</dbReference>
<evidence type="ECO:0000256" key="1">
    <source>
        <dbReference type="ARBA" id="ARBA00010879"/>
    </source>
</evidence>
<evidence type="ECO:0000256" key="3">
    <source>
        <dbReference type="ARBA" id="ARBA00023268"/>
    </source>
</evidence>
<dbReference type="Ensembl" id="ENSNFUT00015035892.1">
    <property type="protein sequence ID" value="ENSNFUP00015034349.1"/>
    <property type="gene ID" value="ENSNFUG00015016750.1"/>
</dbReference>
<reference evidence="5" key="1">
    <citation type="submission" date="2014-08" db="EMBL/GenBank/DDBJ databases">
        <authorList>
            <person name="Senf B."/>
            <person name="Petzold A."/>
            <person name="Downie B.R."/>
            <person name="Koch P."/>
            <person name="Platzer M."/>
        </authorList>
    </citation>
    <scope>NUCLEOTIDE SEQUENCE [LARGE SCALE GENOMIC DNA]</scope>
    <source>
        <strain evidence="5">GRZ</strain>
    </source>
</reference>
<dbReference type="InterPro" id="IPR043502">
    <property type="entry name" value="DNA/RNA_pol_sf"/>
</dbReference>
<dbReference type="InterPro" id="IPR050951">
    <property type="entry name" value="Retrovirus_Pol_polyprotein"/>
</dbReference>
<organism evidence="5 6">
    <name type="scientific">Nothobranchius furzeri</name>
    <name type="common">Turquoise killifish</name>
    <dbReference type="NCBI Taxonomy" id="105023"/>
    <lineage>
        <taxon>Eukaryota</taxon>
        <taxon>Metazoa</taxon>
        <taxon>Chordata</taxon>
        <taxon>Craniata</taxon>
        <taxon>Vertebrata</taxon>
        <taxon>Euteleostomi</taxon>
        <taxon>Actinopterygii</taxon>
        <taxon>Neopterygii</taxon>
        <taxon>Teleostei</taxon>
        <taxon>Neoteleostei</taxon>
        <taxon>Acanthomorphata</taxon>
        <taxon>Ovalentaria</taxon>
        <taxon>Atherinomorphae</taxon>
        <taxon>Cyprinodontiformes</taxon>
        <taxon>Nothobranchiidae</taxon>
        <taxon>Nothobranchius</taxon>
    </lineage>
</organism>
<protein>
    <recommendedName>
        <fullName evidence="2">ribonuclease H</fullName>
        <ecNumber evidence="2">3.1.26.4</ecNumber>
    </recommendedName>
</protein>
<keyword evidence="6" id="KW-1185">Reference proteome</keyword>
<dbReference type="PROSITE" id="PS50878">
    <property type="entry name" value="RT_POL"/>
    <property type="match status" value="1"/>
</dbReference>
<evidence type="ECO:0000256" key="2">
    <source>
        <dbReference type="ARBA" id="ARBA00012180"/>
    </source>
</evidence>
<dbReference type="GeneTree" id="ENSGT01140000282569"/>
<evidence type="ECO:0000259" key="4">
    <source>
        <dbReference type="PROSITE" id="PS50878"/>
    </source>
</evidence>
<dbReference type="PANTHER" id="PTHR37984:SF5">
    <property type="entry name" value="PROTEIN NYNRIN-LIKE"/>
    <property type="match status" value="1"/>
</dbReference>
<dbReference type="FunFam" id="3.30.70.270:FF:000020">
    <property type="entry name" value="Transposon Tf2-6 polyprotein-like Protein"/>
    <property type="match status" value="1"/>
</dbReference>
<feature type="domain" description="Reverse transcriptase" evidence="4">
    <location>
        <begin position="14"/>
        <end position="192"/>
    </location>
</feature>
<dbReference type="InterPro" id="IPR000477">
    <property type="entry name" value="RT_dom"/>
</dbReference>
<reference evidence="5" key="2">
    <citation type="submission" date="2025-08" db="UniProtKB">
        <authorList>
            <consortium name="Ensembl"/>
        </authorList>
    </citation>
    <scope>IDENTIFICATION</scope>
</reference>
<name>A0A8C6MI96_NOTFU</name>
<dbReference type="FunFam" id="3.10.20.370:FF:000001">
    <property type="entry name" value="Retrovirus-related Pol polyprotein from transposon 17.6-like protein"/>
    <property type="match status" value="1"/>
</dbReference>
<dbReference type="Proteomes" id="UP000694548">
    <property type="component" value="Chromosome sgr11"/>
</dbReference>
<dbReference type="PANTHER" id="PTHR37984">
    <property type="entry name" value="PROTEIN CBG26694"/>
    <property type="match status" value="1"/>
</dbReference>
<dbReference type="Pfam" id="PF17919">
    <property type="entry name" value="RT_RNaseH_2"/>
    <property type="match status" value="1"/>
</dbReference>
<dbReference type="InterPro" id="IPR043128">
    <property type="entry name" value="Rev_trsase/Diguanyl_cyclase"/>
</dbReference>
<evidence type="ECO:0000313" key="5">
    <source>
        <dbReference type="Ensembl" id="ENSNFUP00015034349.1"/>
    </source>
</evidence>
<dbReference type="Gene3D" id="3.10.10.10">
    <property type="entry name" value="HIV Type 1 Reverse Transcriptase, subunit A, domain 1"/>
    <property type="match status" value="1"/>
</dbReference>